<dbReference type="CDD" id="cd17624">
    <property type="entry name" value="REC_OmpR_PmrA-like"/>
    <property type="match status" value="1"/>
</dbReference>
<evidence type="ECO:0000259" key="9">
    <source>
        <dbReference type="PROSITE" id="PS51755"/>
    </source>
</evidence>
<keyword evidence="5" id="KW-0804">Transcription</keyword>
<dbReference type="SUPFAM" id="SSF46894">
    <property type="entry name" value="C-terminal effector domain of the bipartite response regulators"/>
    <property type="match status" value="1"/>
</dbReference>
<dbReference type="InterPro" id="IPR001789">
    <property type="entry name" value="Sig_transdc_resp-reg_receiver"/>
</dbReference>
<dbReference type="FunFam" id="3.40.50.2300:FF:000002">
    <property type="entry name" value="DNA-binding response regulator PhoP"/>
    <property type="match status" value="1"/>
</dbReference>
<organism evidence="10 11">
    <name type="scientific">Azospirillum humicireducens</name>
    <dbReference type="NCBI Taxonomy" id="1226968"/>
    <lineage>
        <taxon>Bacteria</taxon>
        <taxon>Pseudomonadati</taxon>
        <taxon>Pseudomonadota</taxon>
        <taxon>Alphaproteobacteria</taxon>
        <taxon>Rhodospirillales</taxon>
        <taxon>Azospirillaceae</taxon>
        <taxon>Azospirillum</taxon>
    </lineage>
</organism>
<dbReference type="CDD" id="cd00383">
    <property type="entry name" value="trans_reg_C"/>
    <property type="match status" value="1"/>
</dbReference>
<evidence type="ECO:0000256" key="2">
    <source>
        <dbReference type="ARBA" id="ARBA00023012"/>
    </source>
</evidence>
<evidence type="ECO:0000313" key="11">
    <source>
        <dbReference type="Proteomes" id="UP000077405"/>
    </source>
</evidence>
<dbReference type="Pfam" id="PF00072">
    <property type="entry name" value="Response_reg"/>
    <property type="match status" value="1"/>
</dbReference>
<dbReference type="PROSITE" id="PS50110">
    <property type="entry name" value="RESPONSE_REGULATORY"/>
    <property type="match status" value="1"/>
</dbReference>
<dbReference type="GO" id="GO:0000156">
    <property type="term" value="F:phosphorelay response regulator activity"/>
    <property type="evidence" value="ECO:0007669"/>
    <property type="project" value="TreeGrafter"/>
</dbReference>
<dbReference type="EMBL" id="CP015285">
    <property type="protein sequence ID" value="ANC90662.1"/>
    <property type="molecule type" value="Genomic_DNA"/>
</dbReference>
<dbReference type="Gene3D" id="3.40.50.2300">
    <property type="match status" value="1"/>
</dbReference>
<dbReference type="STRING" id="1226968.A6A40_01380"/>
<feature type="domain" description="Response regulatory" evidence="8">
    <location>
        <begin position="2"/>
        <end position="116"/>
    </location>
</feature>
<dbReference type="InterPro" id="IPR016032">
    <property type="entry name" value="Sig_transdc_resp-reg_C-effctor"/>
</dbReference>
<evidence type="ECO:0000256" key="5">
    <source>
        <dbReference type="ARBA" id="ARBA00023163"/>
    </source>
</evidence>
<dbReference type="Gene3D" id="6.10.250.690">
    <property type="match status" value="1"/>
</dbReference>
<sequence>MRLLLIEDNRRLASLTAEGLRKAGFAVDPVHSAEEASAALAVAGFDAVLLDLGLPDADGLSLLSALRAKADTTPVLILTARDAVDDRVRGLNLGADDYLLKPFALEELVARIRALLRRPGAALGMVLQLGNIALDSADRLATVAGQPLDLTRRELDALELLLRRAGRVVSKAALENGLYGFGEEVGSNAVEVLIHRLRKRLQAAGASAGVQTLRGIGYILIEDPPGAGAGSDVGSGVGSGG</sequence>
<dbReference type="SUPFAM" id="SSF52172">
    <property type="entry name" value="CheY-like"/>
    <property type="match status" value="1"/>
</dbReference>
<feature type="domain" description="OmpR/PhoB-type" evidence="9">
    <location>
        <begin position="124"/>
        <end position="222"/>
    </location>
</feature>
<dbReference type="OrthoDB" id="9802426at2"/>
<dbReference type="Proteomes" id="UP000077405">
    <property type="component" value="Chromosome"/>
</dbReference>
<keyword evidence="11" id="KW-1185">Reference proteome</keyword>
<dbReference type="PROSITE" id="PS51755">
    <property type="entry name" value="OMPR_PHOB"/>
    <property type="match status" value="1"/>
</dbReference>
<dbReference type="SMART" id="SM00862">
    <property type="entry name" value="Trans_reg_C"/>
    <property type="match status" value="1"/>
</dbReference>
<evidence type="ECO:0000256" key="7">
    <source>
        <dbReference type="PROSITE-ProRule" id="PRU01091"/>
    </source>
</evidence>
<name>A0A160JD81_9PROT</name>
<evidence type="ECO:0000256" key="6">
    <source>
        <dbReference type="PROSITE-ProRule" id="PRU00169"/>
    </source>
</evidence>
<evidence type="ECO:0000313" key="10">
    <source>
        <dbReference type="EMBL" id="ANC90662.1"/>
    </source>
</evidence>
<keyword evidence="2" id="KW-0902">Two-component regulatory system</keyword>
<protein>
    <submittedName>
        <fullName evidence="10">DNA-binding response regulator</fullName>
    </submittedName>
</protein>
<dbReference type="GO" id="GO:0006355">
    <property type="term" value="P:regulation of DNA-templated transcription"/>
    <property type="evidence" value="ECO:0007669"/>
    <property type="project" value="InterPro"/>
</dbReference>
<keyword evidence="1 6" id="KW-0597">Phosphoprotein</keyword>
<accession>A0A160JD81</accession>
<dbReference type="AlphaFoldDB" id="A0A160JD81"/>
<dbReference type="InterPro" id="IPR036388">
    <property type="entry name" value="WH-like_DNA-bd_sf"/>
</dbReference>
<reference evidence="10 11" key="1">
    <citation type="journal article" date="2013" name="Int. J. Syst. Evol. Microbiol.">
        <title>Azospirillum humicireducens sp. nov., a nitrogen-fixing bacterium isolated from a microbial fuel cell.</title>
        <authorList>
            <person name="Zhou S."/>
            <person name="Han L."/>
            <person name="Wang Y."/>
            <person name="Yang G."/>
            <person name="Zhuang L."/>
            <person name="Hu P."/>
        </authorList>
    </citation>
    <scope>NUCLEOTIDE SEQUENCE [LARGE SCALE GENOMIC DNA]</scope>
    <source>
        <strain evidence="10 11">SgZ-5</strain>
    </source>
</reference>
<evidence type="ECO:0000256" key="4">
    <source>
        <dbReference type="ARBA" id="ARBA00023125"/>
    </source>
</evidence>
<keyword evidence="3" id="KW-0805">Transcription regulation</keyword>
<gene>
    <name evidence="10" type="ORF">A6A40_01380</name>
</gene>
<dbReference type="GO" id="GO:0005829">
    <property type="term" value="C:cytosol"/>
    <property type="evidence" value="ECO:0007669"/>
    <property type="project" value="TreeGrafter"/>
</dbReference>
<dbReference type="InterPro" id="IPR039420">
    <property type="entry name" value="WalR-like"/>
</dbReference>
<dbReference type="PANTHER" id="PTHR48111">
    <property type="entry name" value="REGULATOR OF RPOS"/>
    <property type="match status" value="1"/>
</dbReference>
<keyword evidence="4 7" id="KW-0238">DNA-binding</keyword>
<dbReference type="Pfam" id="PF00486">
    <property type="entry name" value="Trans_reg_C"/>
    <property type="match status" value="1"/>
</dbReference>
<proteinExistence type="predicted"/>
<dbReference type="KEGG" id="ahu:A6A40_01380"/>
<evidence type="ECO:0000259" key="8">
    <source>
        <dbReference type="PROSITE" id="PS50110"/>
    </source>
</evidence>
<dbReference type="InterPro" id="IPR001867">
    <property type="entry name" value="OmpR/PhoB-type_DNA-bd"/>
</dbReference>
<feature type="modified residue" description="4-aspartylphosphate" evidence="6">
    <location>
        <position position="51"/>
    </location>
</feature>
<evidence type="ECO:0000256" key="3">
    <source>
        <dbReference type="ARBA" id="ARBA00023015"/>
    </source>
</evidence>
<dbReference type="PANTHER" id="PTHR48111:SF36">
    <property type="entry name" value="TRANSCRIPTIONAL REGULATORY PROTEIN CUTR"/>
    <property type="match status" value="1"/>
</dbReference>
<dbReference type="RefSeq" id="WP_063633799.1">
    <property type="nucleotide sequence ID" value="NZ_CP015285.1"/>
</dbReference>
<feature type="DNA-binding region" description="OmpR/PhoB-type" evidence="7">
    <location>
        <begin position="124"/>
        <end position="222"/>
    </location>
</feature>
<dbReference type="GO" id="GO:0000976">
    <property type="term" value="F:transcription cis-regulatory region binding"/>
    <property type="evidence" value="ECO:0007669"/>
    <property type="project" value="TreeGrafter"/>
</dbReference>
<dbReference type="Gene3D" id="1.10.10.10">
    <property type="entry name" value="Winged helix-like DNA-binding domain superfamily/Winged helix DNA-binding domain"/>
    <property type="match status" value="1"/>
</dbReference>
<dbReference type="InterPro" id="IPR011006">
    <property type="entry name" value="CheY-like_superfamily"/>
</dbReference>
<dbReference type="GO" id="GO:0032993">
    <property type="term" value="C:protein-DNA complex"/>
    <property type="evidence" value="ECO:0007669"/>
    <property type="project" value="TreeGrafter"/>
</dbReference>
<evidence type="ECO:0000256" key="1">
    <source>
        <dbReference type="ARBA" id="ARBA00022553"/>
    </source>
</evidence>
<dbReference type="SMART" id="SM00448">
    <property type="entry name" value="REC"/>
    <property type="match status" value="1"/>
</dbReference>